<dbReference type="EMBL" id="CAUJNA010000535">
    <property type="protein sequence ID" value="CAJ1378342.1"/>
    <property type="molecule type" value="Genomic_DNA"/>
</dbReference>
<dbReference type="AlphaFoldDB" id="A0AA36HZN5"/>
<organism evidence="1 2">
    <name type="scientific">Effrenium voratum</name>
    <dbReference type="NCBI Taxonomy" id="2562239"/>
    <lineage>
        <taxon>Eukaryota</taxon>
        <taxon>Sar</taxon>
        <taxon>Alveolata</taxon>
        <taxon>Dinophyceae</taxon>
        <taxon>Suessiales</taxon>
        <taxon>Symbiodiniaceae</taxon>
        <taxon>Effrenium</taxon>
    </lineage>
</organism>
<reference evidence="1" key="1">
    <citation type="submission" date="2023-08" db="EMBL/GenBank/DDBJ databases">
        <authorList>
            <person name="Chen Y."/>
            <person name="Shah S."/>
            <person name="Dougan E. K."/>
            <person name="Thang M."/>
            <person name="Chan C."/>
        </authorList>
    </citation>
    <scope>NUCLEOTIDE SEQUENCE</scope>
</reference>
<dbReference type="Proteomes" id="UP001178507">
    <property type="component" value="Unassembled WGS sequence"/>
</dbReference>
<evidence type="ECO:0000313" key="1">
    <source>
        <dbReference type="EMBL" id="CAJ1378342.1"/>
    </source>
</evidence>
<comment type="caution">
    <text evidence="1">The sequence shown here is derived from an EMBL/GenBank/DDBJ whole genome shotgun (WGS) entry which is preliminary data.</text>
</comment>
<accession>A0AA36HZN5</accession>
<proteinExistence type="predicted"/>
<evidence type="ECO:0000313" key="2">
    <source>
        <dbReference type="Proteomes" id="UP001178507"/>
    </source>
</evidence>
<keyword evidence="2" id="KW-1185">Reference proteome</keyword>
<protein>
    <submittedName>
        <fullName evidence="1">Uncharacterized protein</fullName>
    </submittedName>
</protein>
<name>A0AA36HZN5_9DINO</name>
<gene>
    <name evidence="1" type="ORF">EVOR1521_LOCUS6908</name>
</gene>
<sequence length="141" mass="15482">MDRLQADRIQPGDIEKQREFLVELFHQKLYKEVAYVALYLASFLHTMCNVAQDRLGGKSDSAVSDVPVLLTSATAAKAFASGFLRPRAFTGEFVKVLPAAESLIAVLIESAEEQELWIGGQAPDWAQQAADSDSASDYEDD</sequence>